<name>A0A562D944_RHORH</name>
<evidence type="ECO:0000256" key="8">
    <source>
        <dbReference type="SAM" id="Phobius"/>
    </source>
</evidence>
<gene>
    <name evidence="9" type="ORF">L618_000700000300</name>
</gene>
<feature type="transmembrane region" description="Helical" evidence="8">
    <location>
        <begin position="72"/>
        <end position="94"/>
    </location>
</feature>
<feature type="compositionally biased region" description="Basic and acidic residues" evidence="7">
    <location>
        <begin position="244"/>
        <end position="254"/>
    </location>
</feature>
<evidence type="ECO:0000256" key="2">
    <source>
        <dbReference type="ARBA" id="ARBA00010388"/>
    </source>
</evidence>
<evidence type="ECO:0000256" key="7">
    <source>
        <dbReference type="SAM" id="MobiDB-lite"/>
    </source>
</evidence>
<keyword evidence="4 8" id="KW-0812">Transmembrane</keyword>
<dbReference type="InterPro" id="IPR039428">
    <property type="entry name" value="NUOK/Mnh_C1-like"/>
</dbReference>
<keyword evidence="3" id="KW-1003">Cell membrane</keyword>
<keyword evidence="6 8" id="KW-0472">Membrane</keyword>
<dbReference type="PANTHER" id="PTHR34583">
    <property type="entry name" value="ANTIPORTER SUBUNIT MNHC2-RELATED"/>
    <property type="match status" value="1"/>
</dbReference>
<comment type="caution">
    <text evidence="9">The sequence shown here is derived from an EMBL/GenBank/DDBJ whole genome shotgun (WGS) entry which is preliminary data.</text>
</comment>
<feature type="transmembrane region" description="Helical" evidence="8">
    <location>
        <begin position="6"/>
        <end position="23"/>
    </location>
</feature>
<accession>A0A562D944</accession>
<evidence type="ECO:0000313" key="9">
    <source>
        <dbReference type="EMBL" id="TWH06131.1"/>
    </source>
</evidence>
<keyword evidence="5 8" id="KW-1133">Transmembrane helix</keyword>
<comment type="subcellular location">
    <subcellularLocation>
        <location evidence="1">Cell membrane</location>
        <topology evidence="1">Multi-pass membrane protein</topology>
    </subcellularLocation>
</comment>
<feature type="transmembrane region" description="Helical" evidence="8">
    <location>
        <begin position="30"/>
        <end position="52"/>
    </location>
</feature>
<dbReference type="InterPro" id="IPR050601">
    <property type="entry name" value="CPA3_antiporter_subunitC"/>
</dbReference>
<dbReference type="PANTHER" id="PTHR34583:SF2">
    <property type="entry name" value="ANTIPORTER SUBUNIT MNHC2-RELATED"/>
    <property type="match status" value="1"/>
</dbReference>
<sequence>MTANITLLAVVGVLVAAGVYLLLERSIIKMLLGLLVAGNGINLLVLTLGGPAGHAPIVGVESDVEPDMADPLAQAMILTAIVITMGVAAFVLALTYRSYTYRARDEIENDPEDTLVSQRRSLADLPSRDRSDDPLTGIPSKSGDAFDAAGNPIPLDQLKNIEDLEAYEDLHDGDFDDPTDSAYTQNQGGTDASGSAGDPGGAGSSGDAGEAGSAEDADEADEAVRADDPDPEAPDPAEDERTGDDEKNGKEDRR</sequence>
<evidence type="ECO:0000256" key="4">
    <source>
        <dbReference type="ARBA" id="ARBA00022692"/>
    </source>
</evidence>
<dbReference type="Pfam" id="PF00420">
    <property type="entry name" value="Oxidored_q2"/>
    <property type="match status" value="1"/>
</dbReference>
<evidence type="ECO:0000256" key="1">
    <source>
        <dbReference type="ARBA" id="ARBA00004651"/>
    </source>
</evidence>
<dbReference type="NCBIfam" id="NF005929">
    <property type="entry name" value="PRK07946.1"/>
    <property type="match status" value="1"/>
</dbReference>
<dbReference type="Proteomes" id="UP000317573">
    <property type="component" value="Unassembled WGS sequence"/>
</dbReference>
<dbReference type="Gene3D" id="1.10.287.3510">
    <property type="match status" value="1"/>
</dbReference>
<dbReference type="EMBL" id="VLJT01000072">
    <property type="protein sequence ID" value="TWH06131.1"/>
    <property type="molecule type" value="Genomic_DNA"/>
</dbReference>
<feature type="region of interest" description="Disordered" evidence="7">
    <location>
        <begin position="170"/>
        <end position="254"/>
    </location>
</feature>
<comment type="similarity">
    <text evidence="2">Belongs to the CPA3 antiporters (TC 2.A.63) subunit C family.</text>
</comment>
<evidence type="ECO:0000256" key="6">
    <source>
        <dbReference type="ARBA" id="ARBA00023136"/>
    </source>
</evidence>
<evidence type="ECO:0000256" key="5">
    <source>
        <dbReference type="ARBA" id="ARBA00022989"/>
    </source>
</evidence>
<evidence type="ECO:0000313" key="10">
    <source>
        <dbReference type="Proteomes" id="UP000317573"/>
    </source>
</evidence>
<feature type="compositionally biased region" description="Acidic residues" evidence="7">
    <location>
        <begin position="229"/>
        <end position="243"/>
    </location>
</feature>
<protein>
    <submittedName>
        <fullName evidence="9">Multicomponent Na+:H+ antiporter subunit C</fullName>
    </submittedName>
</protein>
<dbReference type="GO" id="GO:0005886">
    <property type="term" value="C:plasma membrane"/>
    <property type="evidence" value="ECO:0007669"/>
    <property type="project" value="UniProtKB-SubCell"/>
</dbReference>
<feature type="compositionally biased region" description="Gly residues" evidence="7">
    <location>
        <begin position="197"/>
        <end position="206"/>
    </location>
</feature>
<proteinExistence type="inferred from homology"/>
<reference evidence="9 10" key="1">
    <citation type="submission" date="2019-07" db="EMBL/GenBank/DDBJ databases">
        <title>Genome sequencing of lignin-degrading bacterial isolates.</title>
        <authorList>
            <person name="Gladden J."/>
        </authorList>
    </citation>
    <scope>NUCLEOTIDE SEQUENCE [LARGE SCALE GENOMIC DNA]</scope>
    <source>
        <strain evidence="9 10">J45</strain>
    </source>
</reference>
<dbReference type="AlphaFoldDB" id="A0A562D944"/>
<evidence type="ECO:0000256" key="3">
    <source>
        <dbReference type="ARBA" id="ARBA00022475"/>
    </source>
</evidence>
<feature type="region of interest" description="Disordered" evidence="7">
    <location>
        <begin position="117"/>
        <end position="154"/>
    </location>
</feature>
<organism evidence="9 10">
    <name type="scientific">Rhodococcus rhodochrous J45</name>
    <dbReference type="NCBI Taxonomy" id="935266"/>
    <lineage>
        <taxon>Bacteria</taxon>
        <taxon>Bacillati</taxon>
        <taxon>Actinomycetota</taxon>
        <taxon>Actinomycetes</taxon>
        <taxon>Mycobacteriales</taxon>
        <taxon>Nocardiaceae</taxon>
        <taxon>Rhodococcus</taxon>
    </lineage>
</organism>